<feature type="chain" id="PRO_5019300154" evidence="2">
    <location>
        <begin position="29"/>
        <end position="335"/>
    </location>
</feature>
<dbReference type="InterPro" id="IPR018389">
    <property type="entry name" value="DctP_fam"/>
</dbReference>
<evidence type="ECO:0000313" key="4">
    <source>
        <dbReference type="Proteomes" id="UP000288178"/>
    </source>
</evidence>
<keyword evidence="4" id="KW-1185">Reference proteome</keyword>
<accession>A0A437JUM9</accession>
<dbReference type="Gene3D" id="3.40.190.170">
    <property type="entry name" value="Bacterial extracellular solute-binding protein, family 7"/>
    <property type="match status" value="1"/>
</dbReference>
<dbReference type="NCBIfam" id="NF037995">
    <property type="entry name" value="TRAP_S1"/>
    <property type="match status" value="1"/>
</dbReference>
<dbReference type="PANTHER" id="PTHR33376">
    <property type="match status" value="1"/>
</dbReference>
<evidence type="ECO:0000256" key="2">
    <source>
        <dbReference type="SAM" id="SignalP"/>
    </source>
</evidence>
<organism evidence="3 4">
    <name type="scientific">Rubrivivax albus</name>
    <dbReference type="NCBI Taxonomy" id="2499835"/>
    <lineage>
        <taxon>Bacteria</taxon>
        <taxon>Pseudomonadati</taxon>
        <taxon>Pseudomonadota</taxon>
        <taxon>Betaproteobacteria</taxon>
        <taxon>Burkholderiales</taxon>
        <taxon>Sphaerotilaceae</taxon>
        <taxon>Rubrivivax</taxon>
    </lineage>
</organism>
<feature type="signal peptide" evidence="2">
    <location>
        <begin position="1"/>
        <end position="28"/>
    </location>
</feature>
<dbReference type="EMBL" id="SACT01000004">
    <property type="protein sequence ID" value="RVT50944.1"/>
    <property type="molecule type" value="Genomic_DNA"/>
</dbReference>
<sequence length="335" mass="35189">MSVRPFSGLTRLAGLALTLGLLSSVASATELRFSSFEPPVAFLTKNVFPEWGRRVAEATNNEVTVKMFPGGTLGRSPAQQLQLVADGVADVAFIVAGYNPGVFPGVTVGELPYTVTSAKAGSVALWKMYEQGLLDGDFAKYKIIGLFTTSPQGVASKGKIASPADMKGKKFRASSPNLLTAIEKMGAVAVGGITAANLAESVSRGVIDGSFNEWNAIKSFRLMETVDHVLEVPMGTSPLMVVMNKAKYDGLSAAAKAGIDKVSGAAFSAYFGEQFDEQNAAARAEAVKAGKITITTPDAATVEAWRAATRPAIDGWLAADPKRAKLLEAYNAAMK</sequence>
<comment type="caution">
    <text evidence="3">The sequence shown here is derived from an EMBL/GenBank/DDBJ whole genome shotgun (WGS) entry which is preliminary data.</text>
</comment>
<dbReference type="CDD" id="cd13665">
    <property type="entry name" value="PBP2_TRAP_Dctp3_4"/>
    <property type="match status" value="1"/>
</dbReference>
<dbReference type="AlphaFoldDB" id="A0A437JUM9"/>
<dbReference type="PANTHER" id="PTHR33376:SF15">
    <property type="entry name" value="BLL6794 PROTEIN"/>
    <property type="match status" value="1"/>
</dbReference>
<name>A0A437JUM9_9BURK</name>
<reference evidence="3 4" key="1">
    <citation type="submission" date="2019-01" db="EMBL/GenBank/DDBJ databases">
        <authorList>
            <person name="Chen W.-M."/>
        </authorList>
    </citation>
    <scope>NUCLEOTIDE SEQUENCE [LARGE SCALE GENOMIC DNA]</scope>
    <source>
        <strain evidence="3 4">ICH-3</strain>
    </source>
</reference>
<proteinExistence type="predicted"/>
<keyword evidence="1 2" id="KW-0732">Signal</keyword>
<dbReference type="GO" id="GO:0055085">
    <property type="term" value="P:transmembrane transport"/>
    <property type="evidence" value="ECO:0007669"/>
    <property type="project" value="InterPro"/>
</dbReference>
<evidence type="ECO:0000256" key="1">
    <source>
        <dbReference type="ARBA" id="ARBA00022729"/>
    </source>
</evidence>
<evidence type="ECO:0000313" key="3">
    <source>
        <dbReference type="EMBL" id="RVT50944.1"/>
    </source>
</evidence>
<dbReference type="Proteomes" id="UP000288178">
    <property type="component" value="Unassembled WGS sequence"/>
</dbReference>
<protein>
    <submittedName>
        <fullName evidence="3">TRAP transporter substrate-binding protein</fullName>
    </submittedName>
</protein>
<gene>
    <name evidence="3" type="ORF">ENE75_14190</name>
</gene>
<dbReference type="OrthoDB" id="9177965at2"/>
<dbReference type="Pfam" id="PF03480">
    <property type="entry name" value="DctP"/>
    <property type="match status" value="1"/>
</dbReference>
<dbReference type="InterPro" id="IPR038404">
    <property type="entry name" value="TRAP_DctP_sf"/>
</dbReference>
<dbReference type="RefSeq" id="WP_128198970.1">
    <property type="nucleotide sequence ID" value="NZ_SACT01000004.1"/>
</dbReference>